<protein>
    <submittedName>
        <fullName evidence="1">Uncharacterized protein</fullName>
    </submittedName>
</protein>
<dbReference type="AlphaFoldDB" id="A0A9D3M969"/>
<dbReference type="EMBL" id="JAFIRN010000008">
    <property type="protein sequence ID" value="KAG5844194.1"/>
    <property type="molecule type" value="Genomic_DNA"/>
</dbReference>
<sequence>MAGDKDPLSRLMDLAELKDQLDDLQKRMEDEVQAGIPQGGSVLASPFLKGFVAGYLVARFRSSAVFGVIVGTCTGIYAAQNYKVPNIERTFKDYFQRRSK</sequence>
<gene>
    <name evidence="1" type="ORF">ANANG_G00159380</name>
</gene>
<name>A0A9D3M969_ANGAN</name>
<dbReference type="OrthoDB" id="9870685at2759"/>
<keyword evidence="2" id="KW-1185">Reference proteome</keyword>
<accession>A0A9D3M969</accession>
<evidence type="ECO:0000313" key="2">
    <source>
        <dbReference type="Proteomes" id="UP001044222"/>
    </source>
</evidence>
<dbReference type="InterPro" id="IPR027854">
    <property type="entry name" value="STMP1"/>
</dbReference>
<proteinExistence type="predicted"/>
<evidence type="ECO:0000313" key="1">
    <source>
        <dbReference type="EMBL" id="KAG5844194.1"/>
    </source>
</evidence>
<reference evidence="1" key="1">
    <citation type="submission" date="2021-01" db="EMBL/GenBank/DDBJ databases">
        <title>A chromosome-scale assembly of European eel, Anguilla anguilla.</title>
        <authorList>
            <person name="Henkel C."/>
            <person name="Jong-Raadsen S.A."/>
            <person name="Dufour S."/>
            <person name="Weltzien F.-A."/>
            <person name="Palstra A.P."/>
            <person name="Pelster B."/>
            <person name="Spaink H.P."/>
            <person name="Van Den Thillart G.E."/>
            <person name="Jansen H."/>
            <person name="Zahm M."/>
            <person name="Klopp C."/>
            <person name="Cedric C."/>
            <person name="Louis A."/>
            <person name="Berthelot C."/>
            <person name="Parey E."/>
            <person name="Roest Crollius H."/>
            <person name="Montfort J."/>
            <person name="Robinson-Rechavi M."/>
            <person name="Bucao C."/>
            <person name="Bouchez O."/>
            <person name="Gislard M."/>
            <person name="Lluch J."/>
            <person name="Milhes M."/>
            <person name="Lampietro C."/>
            <person name="Lopez Roques C."/>
            <person name="Donnadieu C."/>
            <person name="Braasch I."/>
            <person name="Desvignes T."/>
            <person name="Postlethwait J."/>
            <person name="Bobe J."/>
            <person name="Guiguen Y."/>
            <person name="Dirks R."/>
        </authorList>
    </citation>
    <scope>NUCLEOTIDE SEQUENCE</scope>
    <source>
        <strain evidence="1">Tag_6206</strain>
        <tissue evidence="1">Liver</tissue>
    </source>
</reference>
<dbReference type="Proteomes" id="UP001044222">
    <property type="component" value="Chromosome 8"/>
</dbReference>
<organism evidence="1 2">
    <name type="scientific">Anguilla anguilla</name>
    <name type="common">European freshwater eel</name>
    <name type="synonym">Muraena anguilla</name>
    <dbReference type="NCBI Taxonomy" id="7936"/>
    <lineage>
        <taxon>Eukaryota</taxon>
        <taxon>Metazoa</taxon>
        <taxon>Chordata</taxon>
        <taxon>Craniata</taxon>
        <taxon>Vertebrata</taxon>
        <taxon>Euteleostomi</taxon>
        <taxon>Actinopterygii</taxon>
        <taxon>Neopterygii</taxon>
        <taxon>Teleostei</taxon>
        <taxon>Anguilliformes</taxon>
        <taxon>Anguillidae</taxon>
        <taxon>Anguilla</taxon>
    </lineage>
</organism>
<comment type="caution">
    <text evidence="1">The sequence shown here is derived from an EMBL/GenBank/DDBJ whole genome shotgun (WGS) entry which is preliminary data.</text>
</comment>
<dbReference type="Pfam" id="PF15054">
    <property type="entry name" value="DUF4535"/>
    <property type="match status" value="1"/>
</dbReference>
<dbReference type="OMA" id="HAGIPQG"/>